<dbReference type="SMART" id="SM00233">
    <property type="entry name" value="PH"/>
    <property type="match status" value="1"/>
</dbReference>
<gene>
    <name evidence="3" type="primary">Swap70</name>
</gene>
<feature type="region of interest" description="Disordered" evidence="1">
    <location>
        <begin position="1"/>
        <end position="29"/>
    </location>
</feature>
<sequence length="621" mass="71399">MERKRSTKSIRRLSLRRPKPAEMNQPNMPLPNVEFEDVLASQLQVSDVINNSVLGDGSMHNLTNNSHSSPHFRRHQSCLYHRCYHNTTLVPLWQAFAALDTRNSGKLLLGRLMRMSSVMSSVLGVEQHSDQAIQKYFIQFSQITFPKYKSYVMDTTAGKILDPEALSAYSWSICKDRYLNNPLVDNLDSVVPPELAQAIYWLYCIFNNLTEPDTYPPSMDYEETDLLLRKLFAALGLAWTSNDLDSQHYDDASSDSNSNFEPSYPPHVTFQQLLSIIADLIGTELARSHAFYRAVQRLCLSEYMEVMKTGWINVRKPETDVWKKRWAALHGSKFTLYSGQTCLDSKEEINLSHHMHIEALPATGSQKHRFRIVEKEGDFSITSEHEFSTATQKSCLSWLTLLSVAIKVTETGMSAKTCEISERRLERFQRRESEREVYRKKRDVLETFDRLQEAKKARSEVEDALAQRSQLREAKMIHLLKMDKIYERLESIQFQQSLCNKAERERGLLRLLTSFERKLHGEDRTGNSAPNSPEKSDQKSMLTRLAAERDQLEHALEELRMTPSHPPANHNTSSRKPSLVIHRVESLPLEGSFDYRSSSENMSTTSTDFSHLTLPDITLHT</sequence>
<feature type="region of interest" description="Disordered" evidence="1">
    <location>
        <begin position="560"/>
        <end position="579"/>
    </location>
</feature>
<accession>A0A6F9DV44</accession>
<dbReference type="InterPro" id="IPR001849">
    <property type="entry name" value="PH_domain"/>
</dbReference>
<dbReference type="PROSITE" id="PS50003">
    <property type="entry name" value="PH_DOMAIN"/>
    <property type="match status" value="1"/>
</dbReference>
<organism evidence="3">
    <name type="scientific">Phallusia mammillata</name>
    <dbReference type="NCBI Taxonomy" id="59560"/>
    <lineage>
        <taxon>Eukaryota</taxon>
        <taxon>Metazoa</taxon>
        <taxon>Chordata</taxon>
        <taxon>Tunicata</taxon>
        <taxon>Ascidiacea</taxon>
        <taxon>Phlebobranchia</taxon>
        <taxon>Ascidiidae</taxon>
        <taxon>Phallusia</taxon>
    </lineage>
</organism>
<evidence type="ECO:0000256" key="1">
    <source>
        <dbReference type="SAM" id="MobiDB-lite"/>
    </source>
</evidence>
<dbReference type="InterPro" id="IPR011993">
    <property type="entry name" value="PH-like_dom_sf"/>
</dbReference>
<name>A0A6F9DV44_9ASCI</name>
<dbReference type="Gene3D" id="2.30.29.30">
    <property type="entry name" value="Pleckstrin-homology domain (PH domain)/Phosphotyrosine-binding domain (PTB)"/>
    <property type="match status" value="1"/>
</dbReference>
<dbReference type="EMBL" id="LR790883">
    <property type="protein sequence ID" value="CAB3266745.1"/>
    <property type="molecule type" value="mRNA"/>
</dbReference>
<feature type="region of interest" description="Disordered" evidence="1">
    <location>
        <begin position="520"/>
        <end position="541"/>
    </location>
</feature>
<dbReference type="AlphaFoldDB" id="A0A6F9DV44"/>
<reference evidence="3" key="1">
    <citation type="submission" date="2020-04" db="EMBL/GenBank/DDBJ databases">
        <authorList>
            <person name="Neveu A P."/>
        </authorList>
    </citation>
    <scope>NUCLEOTIDE SEQUENCE</scope>
    <source>
        <tissue evidence="3">Whole embryo</tissue>
    </source>
</reference>
<feature type="compositionally biased region" description="Basic residues" evidence="1">
    <location>
        <begin position="1"/>
        <end position="18"/>
    </location>
</feature>
<feature type="domain" description="PH" evidence="2">
    <location>
        <begin position="305"/>
        <end position="407"/>
    </location>
</feature>
<evidence type="ECO:0000313" key="3">
    <source>
        <dbReference type="EMBL" id="CAB3266745.1"/>
    </source>
</evidence>
<dbReference type="SUPFAM" id="SSF50729">
    <property type="entry name" value="PH domain-like"/>
    <property type="match status" value="1"/>
</dbReference>
<dbReference type="Pfam" id="PF00169">
    <property type="entry name" value="PH"/>
    <property type="match status" value="1"/>
</dbReference>
<proteinExistence type="evidence at transcript level"/>
<protein>
    <submittedName>
        <fullName evidence="3">Switch-associated protein 70-like</fullName>
    </submittedName>
</protein>
<evidence type="ECO:0000259" key="2">
    <source>
        <dbReference type="PROSITE" id="PS50003"/>
    </source>
</evidence>